<name>A0ABD3UP91_9LAMI</name>
<reference evidence="1 2" key="1">
    <citation type="submission" date="2024-12" db="EMBL/GenBank/DDBJ databases">
        <title>The unique morphological basis and parallel evolutionary history of personate flowers in Penstemon.</title>
        <authorList>
            <person name="Depatie T.H."/>
            <person name="Wessinger C.A."/>
        </authorList>
    </citation>
    <scope>NUCLEOTIDE SEQUENCE [LARGE SCALE GENOMIC DNA]</scope>
    <source>
        <strain evidence="1">WTNN_2</strain>
        <tissue evidence="1">Leaf</tissue>
    </source>
</reference>
<comment type="caution">
    <text evidence="1">The sequence shown here is derived from an EMBL/GenBank/DDBJ whole genome shotgun (WGS) entry which is preliminary data.</text>
</comment>
<organism evidence="1 2">
    <name type="scientific">Penstemon smallii</name>
    <dbReference type="NCBI Taxonomy" id="265156"/>
    <lineage>
        <taxon>Eukaryota</taxon>
        <taxon>Viridiplantae</taxon>
        <taxon>Streptophyta</taxon>
        <taxon>Embryophyta</taxon>
        <taxon>Tracheophyta</taxon>
        <taxon>Spermatophyta</taxon>
        <taxon>Magnoliopsida</taxon>
        <taxon>eudicotyledons</taxon>
        <taxon>Gunneridae</taxon>
        <taxon>Pentapetalae</taxon>
        <taxon>asterids</taxon>
        <taxon>lamiids</taxon>
        <taxon>Lamiales</taxon>
        <taxon>Plantaginaceae</taxon>
        <taxon>Cheloneae</taxon>
        <taxon>Penstemon</taxon>
    </lineage>
</organism>
<dbReference type="AlphaFoldDB" id="A0ABD3UP91"/>
<protein>
    <recommendedName>
        <fullName evidence="3">Protein NUCLEAR FUSION DEFECTIVE 6, chloroplastic/mitochondrial-like</fullName>
    </recommendedName>
</protein>
<accession>A0ABD3UP91</accession>
<proteinExistence type="predicted"/>
<dbReference type="PANTHER" id="PTHR33156">
    <property type="entry name" value="OS02G0230000 PROTEIN"/>
    <property type="match status" value="1"/>
</dbReference>
<dbReference type="Proteomes" id="UP001634393">
    <property type="component" value="Unassembled WGS sequence"/>
</dbReference>
<gene>
    <name evidence="1" type="ORF">ACJIZ3_013228</name>
</gene>
<dbReference type="InterPro" id="IPR043459">
    <property type="entry name" value="NFD6/NOXY2-like"/>
</dbReference>
<sequence>MATFAARSVLRSARGATARVSTGMKPGAAPSSFRISSEKPISARIFRSPVGLRSVSVVSMLPYHTATASALLNSMISVATRSHAWTIEGNFRKGAFSVLVSLTLLIRQGKKGIDEGRQNEIASCWNFDLRYFSIGFRLFNARTAILRQV</sequence>
<keyword evidence="2" id="KW-1185">Reference proteome</keyword>
<evidence type="ECO:0000313" key="1">
    <source>
        <dbReference type="EMBL" id="KAL3851346.1"/>
    </source>
</evidence>
<dbReference type="PANTHER" id="PTHR33156:SF59">
    <property type="entry name" value="PROTEIN NUCLEAR FUSION DEFECTIVE 6, CHLOROPLASTIC_MITOCHONDRIAL-LIKE"/>
    <property type="match status" value="1"/>
</dbReference>
<evidence type="ECO:0008006" key="3">
    <source>
        <dbReference type="Google" id="ProtNLM"/>
    </source>
</evidence>
<evidence type="ECO:0000313" key="2">
    <source>
        <dbReference type="Proteomes" id="UP001634393"/>
    </source>
</evidence>
<dbReference type="EMBL" id="JBJXBP010000001">
    <property type="protein sequence ID" value="KAL3851346.1"/>
    <property type="molecule type" value="Genomic_DNA"/>
</dbReference>